<evidence type="ECO:0000256" key="15">
    <source>
        <dbReference type="ARBA" id="ARBA00023288"/>
    </source>
</evidence>
<comment type="subcellular location">
    <subcellularLocation>
        <location evidence="1">Basolateral cell membrane</location>
    </subcellularLocation>
    <subcellularLocation>
        <location evidence="2">Cell membrane</location>
        <topology evidence="2">Lipid-anchor</topology>
    </subcellularLocation>
    <subcellularLocation>
        <location evidence="3">Cytoplasm</location>
    </subcellularLocation>
</comment>
<dbReference type="InterPro" id="IPR032675">
    <property type="entry name" value="LRR_dom_sf"/>
</dbReference>
<evidence type="ECO:0000259" key="17">
    <source>
        <dbReference type="PROSITE" id="PS50209"/>
    </source>
</evidence>
<dbReference type="InterPro" id="IPR001611">
    <property type="entry name" value="Leu-rich_rpt"/>
</dbReference>
<keyword evidence="8" id="KW-0677">Repeat</keyword>
<keyword evidence="20" id="KW-1185">Reference proteome</keyword>
<dbReference type="AlphaFoldDB" id="A0A8C9TM63"/>
<dbReference type="GO" id="GO:0060333">
    <property type="term" value="P:type II interferon-mediated signaling pathway"/>
    <property type="evidence" value="ECO:0007669"/>
    <property type="project" value="Ensembl"/>
</dbReference>
<dbReference type="PROSITE" id="PS50837">
    <property type="entry name" value="NACHT"/>
    <property type="match status" value="1"/>
</dbReference>
<evidence type="ECO:0000256" key="13">
    <source>
        <dbReference type="ARBA" id="ARBA00023136"/>
    </source>
</evidence>
<dbReference type="GO" id="GO:0051607">
    <property type="term" value="P:defense response to virus"/>
    <property type="evidence" value="ECO:0007669"/>
    <property type="project" value="Ensembl"/>
</dbReference>
<evidence type="ECO:0000256" key="4">
    <source>
        <dbReference type="ARBA" id="ARBA00022475"/>
    </source>
</evidence>
<dbReference type="GO" id="GO:0016323">
    <property type="term" value="C:basolateral plasma membrane"/>
    <property type="evidence" value="ECO:0007669"/>
    <property type="project" value="UniProtKB-SubCell"/>
</dbReference>
<evidence type="ECO:0000313" key="20">
    <source>
        <dbReference type="Proteomes" id="UP000694397"/>
    </source>
</evidence>
<evidence type="ECO:0000256" key="12">
    <source>
        <dbReference type="ARBA" id="ARBA00022859"/>
    </source>
</evidence>
<keyword evidence="13" id="KW-0472">Membrane</keyword>
<evidence type="ECO:0000256" key="11">
    <source>
        <dbReference type="ARBA" id="ARBA00022843"/>
    </source>
</evidence>
<evidence type="ECO:0000313" key="19">
    <source>
        <dbReference type="Ensembl" id="ENSSFOP00015053029.1"/>
    </source>
</evidence>
<dbReference type="CTD" id="64127"/>
<dbReference type="SUPFAM" id="SSF52540">
    <property type="entry name" value="P-loop containing nucleoside triphosphate hydrolases"/>
    <property type="match status" value="1"/>
</dbReference>
<dbReference type="PANTHER" id="PTHR24106">
    <property type="entry name" value="NACHT, LRR AND CARD DOMAINS-CONTAINING"/>
    <property type="match status" value="1"/>
</dbReference>
<dbReference type="Pfam" id="PF00619">
    <property type="entry name" value="CARD"/>
    <property type="match status" value="2"/>
</dbReference>
<feature type="domain" description="CARD" evidence="17">
    <location>
        <begin position="109"/>
        <end position="188"/>
    </location>
</feature>
<keyword evidence="11" id="KW-0832">Ubl conjugation</keyword>
<keyword evidence="14" id="KW-0564">Palmitate</keyword>
<evidence type="ECO:0000256" key="7">
    <source>
        <dbReference type="ARBA" id="ARBA00022614"/>
    </source>
</evidence>
<dbReference type="GO" id="GO:0042742">
    <property type="term" value="P:defense response to bacterium"/>
    <property type="evidence" value="ECO:0007669"/>
    <property type="project" value="Ensembl"/>
</dbReference>
<dbReference type="PROSITE" id="PS50209">
    <property type="entry name" value="CARD"/>
    <property type="match status" value="2"/>
</dbReference>
<evidence type="ECO:0000259" key="18">
    <source>
        <dbReference type="PROSITE" id="PS50837"/>
    </source>
</evidence>
<dbReference type="InterPro" id="IPR011029">
    <property type="entry name" value="DEATH-like_dom_sf"/>
</dbReference>
<evidence type="ECO:0000256" key="8">
    <source>
        <dbReference type="ARBA" id="ARBA00022737"/>
    </source>
</evidence>
<gene>
    <name evidence="19" type="primary">NOD2</name>
    <name evidence="19" type="synonym">nod2</name>
</gene>
<reference evidence="19 20" key="1">
    <citation type="submission" date="2019-04" db="EMBL/GenBank/DDBJ databases">
        <authorList>
            <consortium name="Wellcome Sanger Institute Data Sharing"/>
        </authorList>
    </citation>
    <scope>NUCLEOTIDE SEQUENCE [LARGE SCALE GENOMIC DNA]</scope>
</reference>
<dbReference type="GeneID" id="108932944"/>
<keyword evidence="6" id="KW-0399">Innate immunity</keyword>
<organism evidence="19 20">
    <name type="scientific">Scleropages formosus</name>
    <name type="common">Asian bonytongue</name>
    <name type="synonym">Osteoglossum formosum</name>
    <dbReference type="NCBI Taxonomy" id="113540"/>
    <lineage>
        <taxon>Eukaryota</taxon>
        <taxon>Metazoa</taxon>
        <taxon>Chordata</taxon>
        <taxon>Craniata</taxon>
        <taxon>Vertebrata</taxon>
        <taxon>Euteleostomi</taxon>
        <taxon>Actinopterygii</taxon>
        <taxon>Neopterygii</taxon>
        <taxon>Teleostei</taxon>
        <taxon>Osteoglossocephala</taxon>
        <taxon>Osteoglossomorpha</taxon>
        <taxon>Osteoglossiformes</taxon>
        <taxon>Osteoglossidae</taxon>
        <taxon>Scleropages</taxon>
    </lineage>
</organism>
<keyword evidence="9" id="KW-0547">Nucleotide-binding</keyword>
<keyword evidence="5" id="KW-0963">Cytoplasm</keyword>
<dbReference type="Gene3D" id="1.10.533.10">
    <property type="entry name" value="Death Domain, Fas"/>
    <property type="match status" value="2"/>
</dbReference>
<dbReference type="OrthoDB" id="120976at2759"/>
<dbReference type="Gene3D" id="3.40.50.300">
    <property type="entry name" value="P-loop containing nucleotide triphosphate hydrolases"/>
    <property type="match status" value="1"/>
</dbReference>
<keyword evidence="15" id="KW-0449">Lipoprotein</keyword>
<dbReference type="Pfam" id="PF17779">
    <property type="entry name" value="WHD_NOD2"/>
    <property type="match status" value="1"/>
</dbReference>
<feature type="domain" description="NACHT" evidence="18">
    <location>
        <begin position="274"/>
        <end position="410"/>
    </location>
</feature>
<evidence type="ECO:0000256" key="3">
    <source>
        <dbReference type="ARBA" id="ARBA00004496"/>
    </source>
</evidence>
<dbReference type="Pfam" id="PF13516">
    <property type="entry name" value="LRR_6"/>
    <property type="match status" value="4"/>
</dbReference>
<dbReference type="FunFam" id="3.40.50.300:FF:000940">
    <property type="entry name" value="Nucleotide-binding oligomerization domain-containing protein 2"/>
    <property type="match status" value="1"/>
</dbReference>
<dbReference type="GO" id="GO:0005524">
    <property type="term" value="F:ATP binding"/>
    <property type="evidence" value="ECO:0007669"/>
    <property type="project" value="UniProtKB-KW"/>
</dbReference>
<dbReference type="Gene3D" id="3.80.10.10">
    <property type="entry name" value="Ribonuclease Inhibitor"/>
    <property type="match status" value="1"/>
</dbReference>
<feature type="domain" description="CARD" evidence="17">
    <location>
        <begin position="1"/>
        <end position="83"/>
    </location>
</feature>
<dbReference type="InterPro" id="IPR041075">
    <property type="entry name" value="NOD1/2_WH"/>
</dbReference>
<dbReference type="Pfam" id="PF05729">
    <property type="entry name" value="NACHT"/>
    <property type="match status" value="1"/>
</dbReference>
<dbReference type="GO" id="GO:0006355">
    <property type="term" value="P:regulation of DNA-templated transcription"/>
    <property type="evidence" value="ECO:0007669"/>
    <property type="project" value="Ensembl"/>
</dbReference>
<dbReference type="InterPro" id="IPR007111">
    <property type="entry name" value="NACHT_NTPase"/>
</dbReference>
<dbReference type="SMART" id="SM00114">
    <property type="entry name" value="CARD"/>
    <property type="match status" value="2"/>
</dbReference>
<evidence type="ECO:0000256" key="5">
    <source>
        <dbReference type="ARBA" id="ARBA00022490"/>
    </source>
</evidence>
<dbReference type="GO" id="GO:0042981">
    <property type="term" value="P:regulation of apoptotic process"/>
    <property type="evidence" value="ECO:0007669"/>
    <property type="project" value="InterPro"/>
</dbReference>
<name>A0A8C9TM63_SCLFO</name>
<evidence type="ECO:0000256" key="16">
    <source>
        <dbReference type="ARBA" id="ARBA00038296"/>
    </source>
</evidence>
<evidence type="ECO:0000256" key="10">
    <source>
        <dbReference type="ARBA" id="ARBA00022840"/>
    </source>
</evidence>
<dbReference type="Pfam" id="PF17776">
    <property type="entry name" value="NLRC4_HD2"/>
    <property type="match status" value="1"/>
</dbReference>
<keyword evidence="10" id="KW-0067">ATP-binding</keyword>
<evidence type="ECO:0000256" key="1">
    <source>
        <dbReference type="ARBA" id="ARBA00004187"/>
    </source>
</evidence>
<protein>
    <submittedName>
        <fullName evidence="19">Nucleotide-binding oligomerization domain containing 2</fullName>
    </submittedName>
</protein>
<keyword evidence="7" id="KW-0433">Leucine-rich repeat</keyword>
<dbReference type="RefSeq" id="XP_018605186.2">
    <property type="nucleotide sequence ID" value="XM_018749670.2"/>
</dbReference>
<proteinExistence type="inferred from homology"/>
<evidence type="ECO:0000256" key="9">
    <source>
        <dbReference type="ARBA" id="ARBA00022741"/>
    </source>
</evidence>
<evidence type="ECO:0000256" key="2">
    <source>
        <dbReference type="ARBA" id="ARBA00004193"/>
    </source>
</evidence>
<dbReference type="InterPro" id="IPR051261">
    <property type="entry name" value="NLR"/>
</dbReference>
<reference evidence="19" key="2">
    <citation type="submission" date="2025-08" db="UniProtKB">
        <authorList>
            <consortium name="Ensembl"/>
        </authorList>
    </citation>
    <scope>IDENTIFICATION</scope>
</reference>
<dbReference type="Ensembl" id="ENSSFOT00015083178.1">
    <property type="protein sequence ID" value="ENSSFOP00015053029.1"/>
    <property type="gene ID" value="ENSSFOG00015019861.2"/>
</dbReference>
<dbReference type="InterPro" id="IPR001315">
    <property type="entry name" value="CARD"/>
</dbReference>
<dbReference type="SMART" id="SM00368">
    <property type="entry name" value="LRR_RI"/>
    <property type="match status" value="9"/>
</dbReference>
<evidence type="ECO:0000256" key="14">
    <source>
        <dbReference type="ARBA" id="ARBA00023139"/>
    </source>
</evidence>
<dbReference type="SUPFAM" id="SSF47986">
    <property type="entry name" value="DEATH domain"/>
    <property type="match status" value="2"/>
</dbReference>
<dbReference type="GO" id="GO:0005737">
    <property type="term" value="C:cytoplasm"/>
    <property type="evidence" value="ECO:0007669"/>
    <property type="project" value="UniProtKB-SubCell"/>
</dbReference>
<dbReference type="InterPro" id="IPR041267">
    <property type="entry name" value="NLRP_HD2"/>
</dbReference>
<keyword evidence="12" id="KW-0391">Immunity</keyword>
<dbReference type="InterPro" id="IPR027417">
    <property type="entry name" value="P-loop_NTPase"/>
</dbReference>
<reference evidence="19" key="3">
    <citation type="submission" date="2025-09" db="UniProtKB">
        <authorList>
            <consortium name="Ensembl"/>
        </authorList>
    </citation>
    <scope>IDENTIFICATION</scope>
</reference>
<evidence type="ECO:0000256" key="6">
    <source>
        <dbReference type="ARBA" id="ARBA00022588"/>
    </source>
</evidence>
<dbReference type="KEGG" id="sfm:108932944"/>
<dbReference type="GO" id="GO:0043122">
    <property type="term" value="P:regulation of canonical NF-kappaB signal transduction"/>
    <property type="evidence" value="ECO:0007669"/>
    <property type="project" value="Ensembl"/>
</dbReference>
<sequence length="989" mass="109951">MSAERLLHVQREGLLRALCCGGVAEMLESVLDLLLAWDVLQWEEYQSVRPPERPLCHSARELLDLVGSKGEVACGLLLAALNQVLDKAQKASLSFGAGGGGGQGVPWPLPATACQMLQMERPRLVRRLRGRIAAILQSLVKSGDLTAYECDEVQLPIHTPSQQARRLLDLVQSKGDCAAKTLLRLLQQMENSSMSEDGETALPAEVLQYHKKLRSSVLAQSLFLSTYGGTGSLSLDDVYTEGLLEVAQGSGEVPRPLGLEDIFGQVGTLNEEADTVLLSGEAGSGKSTLLQRIHLVWARGEAFEDRLLLFAFSCRRLSSEEREASLRELLFLHCCWPDGDQELIFRYILDHPHHLLFTFDGLDEFRHSFSDERRLCCPTQPAPVSTLLFSLLQGSLMQGVCKVVTSRPQAMGTPLRLYIRKEVQLKGFSPEGISHFVQNHHRDPGVSAHVLDMLRNNSALFGLCHIPVLCWIVSKCYKELLGSRGDRPRTFTDVYLMILQHFFQHRCPQQRTLGSSWETSYADVALRLGRLALWGLKSARYVFSNMELLRCSMTEDDIGTGFLVHSEGSPGSDGKHYEFLHVTLQCFFAALFVVLDDNDSEHSAIPELFNIQKRQVLVSRGCLGPCLSSYCGQEGEPKGHTAKAEKTNLQITATFVSGLLSHRHRGLLLQSCPAAAINKRFREVARALSQGLKKHFRSIPRPVEGEKKSMHAMPEFVWLIKCIYETQDASMARAAVAKLRVEHLKLTYCNIGPVECSALAYVLQHLRSPVGLQLDYNSVGDVGVEQLLPCLHMCSSLHLRNNNVTDEGVRKLTEKVVQFENFLKIALFNNKLTDACMPYFAQLLKAKQNFIALRLGNNYITAVGAELLAEGLRGHRSLQFLGLWGNKIGDNGVQALSKALESSHSLVWLSLVDNGVGSAGARALADLIRSSHTLEDLWLTKNCITREGVEYLLQALEVNSSLKSIWLGGNRLSPEDVEELKRRDNRLIF</sequence>
<dbReference type="GeneTree" id="ENSGT00940000160934"/>
<dbReference type="Proteomes" id="UP000694397">
    <property type="component" value="Chromosome 5"/>
</dbReference>
<dbReference type="SUPFAM" id="SSF52047">
    <property type="entry name" value="RNI-like"/>
    <property type="match status" value="1"/>
</dbReference>
<accession>A0A8C9TM63</accession>
<comment type="similarity">
    <text evidence="16">Belongs to the NOD1-NOD2 family.</text>
</comment>
<keyword evidence="4" id="KW-1003">Cell membrane</keyword>